<dbReference type="Gene3D" id="1.10.510.10">
    <property type="entry name" value="Transferase(Phosphotransferase) domain 1"/>
    <property type="match status" value="1"/>
</dbReference>
<reference evidence="16" key="1">
    <citation type="submission" date="2020-12" db="UniProtKB">
        <authorList>
            <consortium name="WormBaseParasite"/>
        </authorList>
    </citation>
    <scope>IDENTIFICATION</scope>
    <source>
        <strain evidence="16">MHco3</strain>
    </source>
</reference>
<dbReference type="InterPro" id="IPR008352">
    <property type="entry name" value="MAPK_HOG-like"/>
</dbReference>
<comment type="catalytic activity">
    <reaction evidence="10">
        <text>L-threonyl-[protein] + ATP = O-phospho-L-threonyl-[protein] + ADP + H(+)</text>
        <dbReference type="Rhea" id="RHEA:46608"/>
        <dbReference type="Rhea" id="RHEA-COMP:11060"/>
        <dbReference type="Rhea" id="RHEA-COMP:11605"/>
        <dbReference type="ChEBI" id="CHEBI:15378"/>
        <dbReference type="ChEBI" id="CHEBI:30013"/>
        <dbReference type="ChEBI" id="CHEBI:30616"/>
        <dbReference type="ChEBI" id="CHEBI:61977"/>
        <dbReference type="ChEBI" id="CHEBI:456216"/>
        <dbReference type="EC" id="2.7.11.24"/>
    </reaction>
</comment>
<dbReference type="Pfam" id="PF00069">
    <property type="entry name" value="Pkinase"/>
    <property type="match status" value="1"/>
</dbReference>
<evidence type="ECO:0000256" key="12">
    <source>
        <dbReference type="PROSITE-ProRule" id="PRU10141"/>
    </source>
</evidence>
<evidence type="ECO:0000256" key="5">
    <source>
        <dbReference type="ARBA" id="ARBA00022553"/>
    </source>
</evidence>
<evidence type="ECO:0000256" key="2">
    <source>
        <dbReference type="ARBA" id="ARBA00008832"/>
    </source>
</evidence>
<dbReference type="PRINTS" id="PR01773">
    <property type="entry name" value="P38MAPKINASE"/>
</dbReference>
<evidence type="ECO:0000313" key="16">
    <source>
        <dbReference type="WBParaSite" id="HCON_00099700-00001"/>
    </source>
</evidence>
<evidence type="ECO:0000256" key="8">
    <source>
        <dbReference type="ARBA" id="ARBA00022777"/>
    </source>
</evidence>
<evidence type="ECO:0000256" key="7">
    <source>
        <dbReference type="ARBA" id="ARBA00022741"/>
    </source>
</evidence>
<evidence type="ECO:0000313" key="15">
    <source>
        <dbReference type="Proteomes" id="UP000025227"/>
    </source>
</evidence>
<comment type="cofactor">
    <cofactor evidence="1">
        <name>Mg(2+)</name>
        <dbReference type="ChEBI" id="CHEBI:18420"/>
    </cofactor>
</comment>
<dbReference type="GO" id="GO:0006970">
    <property type="term" value="P:response to osmotic stress"/>
    <property type="evidence" value="ECO:0007669"/>
    <property type="project" value="UniProtKB-ARBA"/>
</dbReference>
<dbReference type="WBParaSite" id="HCON_00099700-00001">
    <property type="protein sequence ID" value="HCON_00099700-00001"/>
    <property type="gene ID" value="HCON_00099700"/>
</dbReference>
<evidence type="ECO:0000256" key="3">
    <source>
        <dbReference type="ARBA" id="ARBA00012411"/>
    </source>
</evidence>
<organism evidence="15 16">
    <name type="scientific">Haemonchus contortus</name>
    <name type="common">Barber pole worm</name>
    <dbReference type="NCBI Taxonomy" id="6289"/>
    <lineage>
        <taxon>Eukaryota</taxon>
        <taxon>Metazoa</taxon>
        <taxon>Ecdysozoa</taxon>
        <taxon>Nematoda</taxon>
        <taxon>Chromadorea</taxon>
        <taxon>Rhabditida</taxon>
        <taxon>Rhabditina</taxon>
        <taxon>Rhabditomorpha</taxon>
        <taxon>Strongyloidea</taxon>
        <taxon>Trichostrongylidae</taxon>
        <taxon>Haemonchus</taxon>
    </lineage>
</organism>
<evidence type="ECO:0000256" key="4">
    <source>
        <dbReference type="ARBA" id="ARBA00022527"/>
    </source>
</evidence>
<dbReference type="InterPro" id="IPR011009">
    <property type="entry name" value="Kinase-like_dom_sf"/>
</dbReference>
<dbReference type="FunFam" id="1.10.510.10:FF:000684">
    <property type="entry name" value="Mitogen-activated protein kinase"/>
    <property type="match status" value="1"/>
</dbReference>
<dbReference type="GO" id="GO:0005524">
    <property type="term" value="F:ATP binding"/>
    <property type="evidence" value="ECO:0007669"/>
    <property type="project" value="UniProtKB-UniRule"/>
</dbReference>
<keyword evidence="5" id="KW-0597">Phosphoprotein</keyword>
<dbReference type="GO" id="GO:0004707">
    <property type="term" value="F:MAP kinase activity"/>
    <property type="evidence" value="ECO:0007669"/>
    <property type="project" value="UniProtKB-EC"/>
</dbReference>
<dbReference type="PROSITE" id="PS00107">
    <property type="entry name" value="PROTEIN_KINASE_ATP"/>
    <property type="match status" value="1"/>
</dbReference>
<keyword evidence="7 12" id="KW-0547">Nucleotide-binding</keyword>
<dbReference type="EC" id="2.7.11.24" evidence="3"/>
<sequence>MNCPRRRPMASAEPGVFFANFGPPPPERPPPEGFHEVELNKTRWVIPKAYDRLRTLGEGAYGVVCTAEDLRTGERVAVKKFFRPFQSTIHAKRTYRELKLLRTLKHSNVLEMIDVFTPDTEVASLNNVYFVSVLIGADLQNILKIQRLTNDQIQALIYQVLRGLKYIHSAGIVHRDLKPSNIAVNEIGEVKILDFGLARTADHEMTGYVATRWYRAPEIMLNWMHYTQTVDVWSVGCILAELVSGKPMFPGDDHIDQLTRIMGVVGTPSCDFLSKIQSEEARNYIKNLPWMPRVDFFTLLPDASADAVDLLGHMLALDPDDRISVTEALEHAYVRDCRDPEGEPVADHQVGIDAEEEAATSLDDWRELIWKEIQTFRMCSRRLSYLSGVSGDDKCSVELEEQSSFSVNEESDVDDVEEEGNF</sequence>
<dbReference type="Gene3D" id="3.30.200.20">
    <property type="entry name" value="Phosphorylase Kinase, domain 1"/>
    <property type="match status" value="1"/>
</dbReference>
<evidence type="ECO:0000256" key="11">
    <source>
        <dbReference type="ARBA" id="ARBA00048312"/>
    </source>
</evidence>
<dbReference type="Proteomes" id="UP000025227">
    <property type="component" value="Unplaced"/>
</dbReference>
<dbReference type="GO" id="GO:0005737">
    <property type="term" value="C:cytoplasm"/>
    <property type="evidence" value="ECO:0007669"/>
    <property type="project" value="UniProtKB-ARBA"/>
</dbReference>
<dbReference type="CDD" id="cd07851">
    <property type="entry name" value="STKc_p38"/>
    <property type="match status" value="1"/>
</dbReference>
<keyword evidence="8" id="KW-0418">Kinase</keyword>
<evidence type="ECO:0000256" key="9">
    <source>
        <dbReference type="ARBA" id="ARBA00022840"/>
    </source>
</evidence>
<dbReference type="SMART" id="SM00220">
    <property type="entry name" value="S_TKc"/>
    <property type="match status" value="1"/>
</dbReference>
<name>A0A7I4YHJ7_HAECO</name>
<dbReference type="InterPro" id="IPR000719">
    <property type="entry name" value="Prot_kinase_dom"/>
</dbReference>
<evidence type="ECO:0000256" key="13">
    <source>
        <dbReference type="SAM" id="MobiDB-lite"/>
    </source>
</evidence>
<comment type="similarity">
    <text evidence="2">Belongs to the protein kinase superfamily. CMGC Ser/Thr protein kinase family. MAP kinase subfamily.</text>
</comment>
<dbReference type="FunFam" id="3.30.200.20:FF:000769">
    <property type="entry name" value="Mitogen-activated protein kinase 14"/>
    <property type="match status" value="1"/>
</dbReference>
<dbReference type="OrthoDB" id="192887at2759"/>
<dbReference type="InterPro" id="IPR050117">
    <property type="entry name" value="MAPK"/>
</dbReference>
<dbReference type="SUPFAM" id="SSF56112">
    <property type="entry name" value="Protein kinase-like (PK-like)"/>
    <property type="match status" value="1"/>
</dbReference>
<evidence type="ECO:0000256" key="10">
    <source>
        <dbReference type="ARBA" id="ARBA00047592"/>
    </source>
</evidence>
<dbReference type="InterPro" id="IPR017441">
    <property type="entry name" value="Protein_kinase_ATP_BS"/>
</dbReference>
<comment type="catalytic activity">
    <reaction evidence="11">
        <text>L-seryl-[protein] + ATP = O-phospho-L-seryl-[protein] + ADP + H(+)</text>
        <dbReference type="Rhea" id="RHEA:17989"/>
        <dbReference type="Rhea" id="RHEA-COMP:9863"/>
        <dbReference type="Rhea" id="RHEA-COMP:11604"/>
        <dbReference type="ChEBI" id="CHEBI:15378"/>
        <dbReference type="ChEBI" id="CHEBI:29999"/>
        <dbReference type="ChEBI" id="CHEBI:30616"/>
        <dbReference type="ChEBI" id="CHEBI:83421"/>
        <dbReference type="ChEBI" id="CHEBI:456216"/>
        <dbReference type="EC" id="2.7.11.24"/>
    </reaction>
</comment>
<evidence type="ECO:0000256" key="1">
    <source>
        <dbReference type="ARBA" id="ARBA00001946"/>
    </source>
</evidence>
<keyword evidence="9 12" id="KW-0067">ATP-binding</keyword>
<dbReference type="AlphaFoldDB" id="A0A7I4YHJ7"/>
<feature type="compositionally biased region" description="Acidic residues" evidence="13">
    <location>
        <begin position="409"/>
        <end position="422"/>
    </location>
</feature>
<feature type="region of interest" description="Disordered" evidence="13">
    <location>
        <begin position="399"/>
        <end position="422"/>
    </location>
</feature>
<keyword evidence="15" id="KW-1185">Reference proteome</keyword>
<dbReference type="PROSITE" id="PS50011">
    <property type="entry name" value="PROTEIN_KINASE_DOM"/>
    <property type="match status" value="1"/>
</dbReference>
<dbReference type="PANTHER" id="PTHR24055">
    <property type="entry name" value="MITOGEN-ACTIVATED PROTEIN KINASE"/>
    <property type="match status" value="1"/>
</dbReference>
<keyword evidence="6" id="KW-0808">Transferase</keyword>
<feature type="domain" description="Protein kinase" evidence="14">
    <location>
        <begin position="50"/>
        <end position="334"/>
    </location>
</feature>
<protein>
    <recommendedName>
        <fullName evidence="3">mitogen-activated protein kinase</fullName>
        <ecNumber evidence="3">2.7.11.24</ecNumber>
    </recommendedName>
</protein>
<accession>A0A7I4YHJ7</accession>
<dbReference type="OMA" id="VVCTAEY"/>
<feature type="binding site" evidence="12">
    <location>
        <position position="80"/>
    </location>
    <ligand>
        <name>ATP</name>
        <dbReference type="ChEBI" id="CHEBI:30616"/>
    </ligand>
</feature>
<proteinExistence type="inferred from homology"/>
<keyword evidence="4" id="KW-0723">Serine/threonine-protein kinase</keyword>
<evidence type="ECO:0000259" key="14">
    <source>
        <dbReference type="PROSITE" id="PS50011"/>
    </source>
</evidence>
<evidence type="ECO:0000256" key="6">
    <source>
        <dbReference type="ARBA" id="ARBA00022679"/>
    </source>
</evidence>